<keyword evidence="3" id="KW-1185">Reference proteome</keyword>
<dbReference type="AlphaFoldDB" id="A0A161RRL5"/>
<dbReference type="EMBL" id="LRFC01000023">
    <property type="protein sequence ID" value="KZE66403.1"/>
    <property type="molecule type" value="Genomic_DNA"/>
</dbReference>
<evidence type="ECO:0000256" key="1">
    <source>
        <dbReference type="SAM" id="Phobius"/>
    </source>
</evidence>
<comment type="caution">
    <text evidence="2">The sequence shown here is derived from an EMBL/GenBank/DDBJ whole genome shotgun (WGS) entry which is preliminary data.</text>
</comment>
<evidence type="ECO:0000313" key="3">
    <source>
        <dbReference type="Proteomes" id="UP000076567"/>
    </source>
</evidence>
<keyword evidence="1" id="KW-0472">Membrane</keyword>
<evidence type="ECO:0000313" key="2">
    <source>
        <dbReference type="EMBL" id="KZE66403.1"/>
    </source>
</evidence>
<dbReference type="RefSeq" id="WP_066242295.1">
    <property type="nucleotide sequence ID" value="NZ_LRFC01000023.1"/>
</dbReference>
<keyword evidence="1" id="KW-0812">Transmembrane</keyword>
<gene>
    <name evidence="2" type="ORF">AWM68_08570</name>
</gene>
<feature type="transmembrane region" description="Helical" evidence="1">
    <location>
        <begin position="14"/>
        <end position="37"/>
    </location>
</feature>
<dbReference type="NCBIfam" id="NF041002">
    <property type="entry name" value="pilin_ComGF"/>
    <property type="match status" value="1"/>
</dbReference>
<keyword evidence="1" id="KW-1133">Transmembrane helix</keyword>
<name>A0A161RRL5_9BACL</name>
<organism evidence="2 3">
    <name type="scientific">Fictibacillus phosphorivorans</name>
    <dbReference type="NCBI Taxonomy" id="1221500"/>
    <lineage>
        <taxon>Bacteria</taxon>
        <taxon>Bacillati</taxon>
        <taxon>Bacillota</taxon>
        <taxon>Bacilli</taxon>
        <taxon>Bacillales</taxon>
        <taxon>Fictibacillaceae</taxon>
        <taxon>Fictibacillus</taxon>
    </lineage>
</organism>
<dbReference type="InterPro" id="IPR016977">
    <property type="entry name" value="ComGF"/>
</dbReference>
<dbReference type="Proteomes" id="UP000076567">
    <property type="component" value="Unassembled WGS sequence"/>
</dbReference>
<sequence length="144" mass="16304">MQALTGRILYKEGYTFVEAIIALGVLLVLASLVPLLLSPIQKQPPSIQLEEISVFLSMLGKEVREGRSIEVRNNGLYITQTTGDVISFTKYHSLIRKQVNGQGHEVWVQNIQELLIEKQSGTSFKVTVIDTKGKELMRVFRRFK</sequence>
<accession>A0A161RRL5</accession>
<proteinExistence type="predicted"/>
<protein>
    <recommendedName>
        <fullName evidence="4">Competence protein ComGF</fullName>
    </recommendedName>
</protein>
<dbReference type="Pfam" id="PF15980">
    <property type="entry name" value="ComGF"/>
    <property type="match status" value="1"/>
</dbReference>
<evidence type="ECO:0008006" key="4">
    <source>
        <dbReference type="Google" id="ProtNLM"/>
    </source>
</evidence>
<reference evidence="3" key="1">
    <citation type="submission" date="2016-01" db="EMBL/GenBank/DDBJ databases">
        <title>Draft genome of Chromobacterium sp. F49.</title>
        <authorList>
            <person name="Hong K.W."/>
        </authorList>
    </citation>
    <scope>NUCLEOTIDE SEQUENCE [LARGE SCALE GENOMIC DNA]</scope>
    <source>
        <strain evidence="3">P7IIIA</strain>
    </source>
</reference>